<dbReference type="Proteomes" id="UP000198967">
    <property type="component" value="Unassembled WGS sequence"/>
</dbReference>
<sequence>MVELAATRKLMSCETDRSPDNYFFGGDSSGVFAAGDRWQVPPEVWRLLSRGQVIYYRVVVVNHHCGTSEPSVDERHLDVVPGLRILHEGLRRV</sequence>
<evidence type="ECO:0000313" key="1">
    <source>
        <dbReference type="EMBL" id="SDG82071.1"/>
    </source>
</evidence>
<dbReference type="STRING" id="366584.SAMN05216377_115160"/>
<proteinExistence type="predicted"/>
<organism evidence="1 2">
    <name type="scientific">Pseudonocardia oroxyli</name>
    <dbReference type="NCBI Taxonomy" id="366584"/>
    <lineage>
        <taxon>Bacteria</taxon>
        <taxon>Bacillati</taxon>
        <taxon>Actinomycetota</taxon>
        <taxon>Actinomycetes</taxon>
        <taxon>Pseudonocardiales</taxon>
        <taxon>Pseudonocardiaceae</taxon>
        <taxon>Pseudonocardia</taxon>
    </lineage>
</organism>
<evidence type="ECO:0000313" key="2">
    <source>
        <dbReference type="Proteomes" id="UP000198967"/>
    </source>
</evidence>
<protein>
    <submittedName>
        <fullName evidence="1">Uncharacterized protein</fullName>
    </submittedName>
</protein>
<reference evidence="1 2" key="1">
    <citation type="submission" date="2016-10" db="EMBL/GenBank/DDBJ databases">
        <authorList>
            <person name="de Groot N.N."/>
        </authorList>
    </citation>
    <scope>NUCLEOTIDE SEQUENCE [LARGE SCALE GENOMIC DNA]</scope>
    <source>
        <strain evidence="1 2">CGMCC 4.3143</strain>
    </source>
</reference>
<name>A0A1G7XDD5_PSEOR</name>
<accession>A0A1G7XDD5</accession>
<dbReference type="AlphaFoldDB" id="A0A1G7XDD5"/>
<keyword evidence="2" id="KW-1185">Reference proteome</keyword>
<dbReference type="EMBL" id="FNBE01000015">
    <property type="protein sequence ID" value="SDG82071.1"/>
    <property type="molecule type" value="Genomic_DNA"/>
</dbReference>
<gene>
    <name evidence="1" type="ORF">SAMN05216377_115160</name>
</gene>